<feature type="transmembrane region" description="Helical" evidence="1">
    <location>
        <begin position="115"/>
        <end position="136"/>
    </location>
</feature>
<keyword evidence="1" id="KW-0812">Transmembrane</keyword>
<organism evidence="2 3">
    <name type="scientific">Saccharomonospora xinjiangensis XJ-54</name>
    <dbReference type="NCBI Taxonomy" id="882086"/>
    <lineage>
        <taxon>Bacteria</taxon>
        <taxon>Bacillati</taxon>
        <taxon>Actinomycetota</taxon>
        <taxon>Actinomycetes</taxon>
        <taxon>Pseudonocardiales</taxon>
        <taxon>Pseudonocardiaceae</taxon>
        <taxon>Saccharomonospora</taxon>
    </lineage>
</organism>
<keyword evidence="1" id="KW-1133">Transmembrane helix</keyword>
<feature type="transmembrane region" description="Helical" evidence="1">
    <location>
        <begin position="90"/>
        <end position="108"/>
    </location>
</feature>
<sequence length="177" mass="18247">MTSHSTVSADHTADVAAAAPAKRPGLLFAALAVAAVAALATLTNGIVMKTGGEQLAIEILAEALDMDVAMVQASAADSFITESMVETLDARAMMAFVVGGLLLLFTLLGGRAAIWARVLVTIFAAINILVGVMIAGDDGTNLLLLLGALATFASIATLVLAWLPPVNRYARQLKNSR</sequence>
<dbReference type="HOGENOM" id="CLU_118131_0_0_11"/>
<keyword evidence="1" id="KW-0472">Membrane</keyword>
<feature type="transmembrane region" description="Helical" evidence="1">
    <location>
        <begin position="142"/>
        <end position="163"/>
    </location>
</feature>
<dbReference type="OrthoDB" id="3700685at2"/>
<dbReference type="AlphaFoldDB" id="I0V560"/>
<evidence type="ECO:0000256" key="1">
    <source>
        <dbReference type="SAM" id="Phobius"/>
    </source>
</evidence>
<reference evidence="2 3" key="1">
    <citation type="submission" date="2012-01" db="EMBL/GenBank/DDBJ databases">
        <title>Improved High-Quality Draft sequence of Saccharomonospora xinjiangensis XJ-54.</title>
        <authorList>
            <consortium name="US DOE Joint Genome Institute"/>
            <person name="Lucas S."/>
            <person name="Han J."/>
            <person name="Lapidus A."/>
            <person name="Cheng J.-F."/>
            <person name="Goodwin L."/>
            <person name="Pitluck S."/>
            <person name="Peters L."/>
            <person name="Mikhailova N."/>
            <person name="Teshima H."/>
            <person name="Detter J.C."/>
            <person name="Han C."/>
            <person name="Tapia R."/>
            <person name="Land M."/>
            <person name="Hauser L."/>
            <person name="Kyrpides N."/>
            <person name="Ivanova N."/>
            <person name="Pagani I."/>
            <person name="Brambilla E.-M."/>
            <person name="Klenk H.-P."/>
            <person name="Woyke T."/>
        </authorList>
    </citation>
    <scope>NUCLEOTIDE SEQUENCE [LARGE SCALE GENOMIC DNA]</scope>
    <source>
        <strain evidence="2 3">XJ-54</strain>
    </source>
</reference>
<feature type="transmembrane region" description="Helical" evidence="1">
    <location>
        <begin position="26"/>
        <end position="47"/>
    </location>
</feature>
<protein>
    <submittedName>
        <fullName evidence="2">Uncharacterized protein</fullName>
    </submittedName>
</protein>
<dbReference type="Proteomes" id="UP000004691">
    <property type="component" value="Unassembled WGS sequence"/>
</dbReference>
<gene>
    <name evidence="2" type="ORF">SacxiDRAFT_3053</name>
</gene>
<dbReference type="EMBL" id="JH636049">
    <property type="protein sequence ID" value="EID55263.1"/>
    <property type="molecule type" value="Genomic_DNA"/>
</dbReference>
<dbReference type="STRING" id="882086.SacxiDRAFT_3053"/>
<name>I0V560_9PSEU</name>
<keyword evidence="3" id="KW-1185">Reference proteome</keyword>
<evidence type="ECO:0000313" key="3">
    <source>
        <dbReference type="Proteomes" id="UP000004691"/>
    </source>
</evidence>
<proteinExistence type="predicted"/>
<evidence type="ECO:0000313" key="2">
    <source>
        <dbReference type="EMBL" id="EID55263.1"/>
    </source>
</evidence>
<accession>I0V560</accession>
<dbReference type="RefSeq" id="WP_006239419.1">
    <property type="nucleotide sequence ID" value="NZ_JH636049.1"/>
</dbReference>